<gene>
    <name evidence="1" type="ORF">E0687_00640</name>
</gene>
<dbReference type="EMBL" id="SJZF01000001">
    <property type="protein sequence ID" value="TFU27830.1"/>
    <property type="molecule type" value="Genomic_DNA"/>
</dbReference>
<dbReference type="Proteomes" id="UP000297668">
    <property type="component" value="Unassembled WGS sequence"/>
</dbReference>
<proteinExistence type="predicted"/>
<protein>
    <submittedName>
        <fullName evidence="1">Uncharacterized protein</fullName>
    </submittedName>
</protein>
<dbReference type="AlphaFoldDB" id="A0A4Y9FGZ8"/>
<organism evidence="1 2">
    <name type="scientific">Thermus tengchongensis</name>
    <dbReference type="NCBI Taxonomy" id="1214928"/>
    <lineage>
        <taxon>Bacteria</taxon>
        <taxon>Thermotogati</taxon>
        <taxon>Deinococcota</taxon>
        <taxon>Deinococci</taxon>
        <taxon>Thermales</taxon>
        <taxon>Thermaceae</taxon>
        <taxon>Thermus</taxon>
    </lineage>
</organism>
<comment type="caution">
    <text evidence="1">The sequence shown here is derived from an EMBL/GenBank/DDBJ whole genome shotgun (WGS) entry which is preliminary data.</text>
</comment>
<name>A0A4Y9FGZ8_9DEIN</name>
<evidence type="ECO:0000313" key="2">
    <source>
        <dbReference type="Proteomes" id="UP000297668"/>
    </source>
</evidence>
<reference evidence="1 2" key="1">
    <citation type="submission" date="2019-03" db="EMBL/GenBank/DDBJ databases">
        <title>Thermus tengchongensis species for the arsenic transformation mechanism.</title>
        <authorList>
            <person name="Yuan G.C."/>
        </authorList>
    </citation>
    <scope>NUCLEOTIDE SEQUENCE [LARGE SCALE GENOMIC DNA]</scope>
    <source>
        <strain evidence="1 2">15W</strain>
    </source>
</reference>
<accession>A0A4Y9FGZ8</accession>
<sequence>MKGVRLKRFSGRVRRVVRKEASRGDLLAQAEALKGEGGRAIGFRRRLLGLLREAQRRWGSFSPEERQRFLALLTGLLALLPLGRLGRVGWLLKRAAGPEGQALLGLLLRLLRR</sequence>
<evidence type="ECO:0000313" key="1">
    <source>
        <dbReference type="EMBL" id="TFU27830.1"/>
    </source>
</evidence>